<accession>A0AAD5JNH6</accession>
<dbReference type="Gene3D" id="2.60.40.2230">
    <property type="entry name" value="Uncharacterised protein YcnI-like PF07987, DUF1775"/>
    <property type="match status" value="1"/>
</dbReference>
<keyword evidence="3" id="KW-1185">Reference proteome</keyword>
<protein>
    <recommendedName>
        <fullName evidence="1">YncI copper-binding domain-containing protein</fullName>
    </recommendedName>
</protein>
<gene>
    <name evidence="2" type="ORF">BDA99DRAFT_565203</name>
</gene>
<dbReference type="AlphaFoldDB" id="A0AAD5JNH6"/>
<reference evidence="2" key="2">
    <citation type="submission" date="2023-02" db="EMBL/GenBank/DDBJ databases">
        <authorList>
            <consortium name="DOE Joint Genome Institute"/>
            <person name="Mondo S.J."/>
            <person name="Chang Y."/>
            <person name="Wang Y."/>
            <person name="Ahrendt S."/>
            <person name="Andreopoulos W."/>
            <person name="Barry K."/>
            <person name="Beard J."/>
            <person name="Benny G.L."/>
            <person name="Blankenship S."/>
            <person name="Bonito G."/>
            <person name="Cuomo C."/>
            <person name="Desiro A."/>
            <person name="Gervers K.A."/>
            <person name="Hundley H."/>
            <person name="Kuo A."/>
            <person name="LaButti K."/>
            <person name="Lang B.F."/>
            <person name="Lipzen A."/>
            <person name="O'Donnell K."/>
            <person name="Pangilinan J."/>
            <person name="Reynolds N."/>
            <person name="Sandor L."/>
            <person name="Smith M.W."/>
            <person name="Tsang A."/>
            <person name="Grigoriev I.V."/>
            <person name="Stajich J.E."/>
            <person name="Spatafora J.W."/>
        </authorList>
    </citation>
    <scope>NUCLEOTIDE SEQUENCE</scope>
    <source>
        <strain evidence="2">RSA 2281</strain>
    </source>
</reference>
<evidence type="ECO:0000259" key="1">
    <source>
        <dbReference type="Pfam" id="PF07987"/>
    </source>
</evidence>
<feature type="domain" description="YncI copper-binding" evidence="1">
    <location>
        <begin position="9"/>
        <end position="152"/>
    </location>
</feature>
<comment type="caution">
    <text evidence="2">The sequence shown here is derived from an EMBL/GenBank/DDBJ whole genome shotgun (WGS) entry which is preliminary data.</text>
</comment>
<evidence type="ECO:0000313" key="3">
    <source>
        <dbReference type="Proteomes" id="UP001209540"/>
    </source>
</evidence>
<dbReference type="Proteomes" id="UP001209540">
    <property type="component" value="Unassembled WGS sequence"/>
</dbReference>
<name>A0AAD5JNH6_9FUNG</name>
<dbReference type="Pfam" id="PF07987">
    <property type="entry name" value="DUF1775"/>
    <property type="match status" value="1"/>
</dbReference>
<evidence type="ECO:0000313" key="2">
    <source>
        <dbReference type="EMBL" id="KAI9247126.1"/>
    </source>
</evidence>
<reference evidence="2" key="1">
    <citation type="journal article" date="2022" name="IScience">
        <title>Evolution of zygomycete secretomes and the origins of terrestrial fungal ecologies.</title>
        <authorList>
            <person name="Chang Y."/>
            <person name="Wang Y."/>
            <person name="Mondo S."/>
            <person name="Ahrendt S."/>
            <person name="Andreopoulos W."/>
            <person name="Barry K."/>
            <person name="Beard J."/>
            <person name="Benny G.L."/>
            <person name="Blankenship S."/>
            <person name="Bonito G."/>
            <person name="Cuomo C."/>
            <person name="Desiro A."/>
            <person name="Gervers K.A."/>
            <person name="Hundley H."/>
            <person name="Kuo A."/>
            <person name="LaButti K."/>
            <person name="Lang B.F."/>
            <person name="Lipzen A."/>
            <person name="O'Donnell K."/>
            <person name="Pangilinan J."/>
            <person name="Reynolds N."/>
            <person name="Sandor L."/>
            <person name="Smith M.E."/>
            <person name="Tsang A."/>
            <person name="Grigoriev I.V."/>
            <person name="Stajich J.E."/>
            <person name="Spatafora J.W."/>
        </authorList>
    </citation>
    <scope>NUCLEOTIDE SEQUENCE</scope>
    <source>
        <strain evidence="2">RSA 2281</strain>
    </source>
</reference>
<proteinExistence type="predicted"/>
<dbReference type="InterPro" id="IPR012533">
    <property type="entry name" value="YcnI-copper_dom"/>
</dbReference>
<dbReference type="EMBL" id="JAIXMP010000043">
    <property type="protein sequence ID" value="KAI9247126.1"/>
    <property type="molecule type" value="Genomic_DNA"/>
</dbReference>
<organism evidence="2 3">
    <name type="scientific">Phascolomyces articulosus</name>
    <dbReference type="NCBI Taxonomy" id="60185"/>
    <lineage>
        <taxon>Eukaryota</taxon>
        <taxon>Fungi</taxon>
        <taxon>Fungi incertae sedis</taxon>
        <taxon>Mucoromycota</taxon>
        <taxon>Mucoromycotina</taxon>
        <taxon>Mucoromycetes</taxon>
        <taxon>Mucorales</taxon>
        <taxon>Lichtheimiaceae</taxon>
        <taxon>Phascolomyces</taxon>
    </lineage>
</organism>
<sequence>MLVGSHERGGLYLNSDLRVPHGCKNSDGSRTTGITVEIPSEILAVQAEYIPGFNMTITKQQLSEPQSLSEGGRQVTERIASVQWTSSEPIPSGAFMDFKLRLFIPEIHDDDTHIHWFKTVQHCENNVNDIYDQIPDSANYNESAGRNAPFIEIGTENDPHPWVESKENRNDISGASNIQNAFAGATVIIAGLAAINLA</sequence>
<dbReference type="InterPro" id="IPR038507">
    <property type="entry name" value="YcnI-like_sf"/>
</dbReference>